<dbReference type="GO" id="GO:0097373">
    <property type="term" value="C:MCM core complex"/>
    <property type="evidence" value="ECO:0007669"/>
    <property type="project" value="UniProtKB-ARBA"/>
</dbReference>
<dbReference type="Pfam" id="PF14551">
    <property type="entry name" value="MCM_N"/>
    <property type="match status" value="1"/>
</dbReference>
<name>A0A4P9XHL1_9FUNG</name>
<proteinExistence type="inferred from homology"/>
<dbReference type="Pfam" id="PF17207">
    <property type="entry name" value="MCM_OB"/>
    <property type="match status" value="1"/>
</dbReference>
<feature type="compositionally biased region" description="Low complexity" evidence="12">
    <location>
        <begin position="54"/>
        <end position="66"/>
    </location>
</feature>
<evidence type="ECO:0000256" key="3">
    <source>
        <dbReference type="ARBA" id="ARBA00022705"/>
    </source>
</evidence>
<keyword evidence="5 11" id="KW-0378">Hydrolase</keyword>
<keyword evidence="3 11" id="KW-0235">DNA replication</keyword>
<feature type="compositionally biased region" description="Low complexity" evidence="12">
    <location>
        <begin position="20"/>
        <end position="31"/>
    </location>
</feature>
<dbReference type="InterPro" id="IPR033762">
    <property type="entry name" value="MCM_OB"/>
</dbReference>
<dbReference type="GO" id="GO:0016887">
    <property type="term" value="F:ATP hydrolysis activity"/>
    <property type="evidence" value="ECO:0007669"/>
    <property type="project" value="RHEA"/>
</dbReference>
<sequence>MSSPNPYDDYSHPSDAPLNAGGASQQSEAAQRNPELLSSPFGFSGSGGRASHVPSSPLMYPPSSSSQFDGLGSMPSSQNLAGIYRSQGLSQHSMGAGMQGAHDSQLLSMSQRTGQVSSQGTPRRQRGEFSMSQTVQREVDLASLAPSDGVDAADARMLLSDTQRTDDDPAVTTRVIWGTTVNIEDAITAFTDFLRHFERRHVLQKAGHAASEADCEPFYPSLMQQIHDTESYNLNLDCANLLAYPKAEKLYYQLVRYPQEIIPLMDYALTNFFTESFPVGDVDTPALKVRPFNLQRSVNMRELNPSDIDQLVTVKGLLIRSSTVIPDLKQAFFRCSLCENMVPVGIDRGRISEPTKCVNESCGNVGTMQLIHNLCEFADKQVSRLQETPDEIPDGQTPHTVSMCMYDDLVDVAKPGDRQVTGIYRGVPVRVNPRQRTVKTLFRTYLDVVHVKKADRKRLSPDKTLVNENEFVPQYDESDELPQLDGQDVERVRGLSGQPGVYELLARSLAPSIYEHDDVKKGILLQLFGGAQKTFARSGAPKTRGDVNILLVGDPSTSKSQLLQYAHKIAPRGVFTSGKGSSAVGLTAYVTRDPDTKQLVLESGALVLSDGGLCCIDEFDKMSDATRSILHEVMVRSAARCFTQRLR</sequence>
<comment type="similarity">
    <text evidence="2 10">Belongs to the MCM family.</text>
</comment>
<comment type="catalytic activity">
    <reaction evidence="11">
        <text>ATP + H2O = ADP + phosphate + H(+)</text>
        <dbReference type="Rhea" id="RHEA:13065"/>
        <dbReference type="ChEBI" id="CHEBI:15377"/>
        <dbReference type="ChEBI" id="CHEBI:15378"/>
        <dbReference type="ChEBI" id="CHEBI:30616"/>
        <dbReference type="ChEBI" id="CHEBI:43474"/>
        <dbReference type="ChEBI" id="CHEBI:456216"/>
        <dbReference type="EC" id="3.6.4.12"/>
    </reaction>
</comment>
<keyword evidence="4 10" id="KW-0547">Nucleotide-binding</keyword>
<dbReference type="InterPro" id="IPR027417">
    <property type="entry name" value="P-loop_NTPase"/>
</dbReference>
<evidence type="ECO:0000256" key="12">
    <source>
        <dbReference type="SAM" id="MobiDB-lite"/>
    </source>
</evidence>
<dbReference type="Gene3D" id="3.30.1640.10">
    <property type="entry name" value="mini-chromosome maintenance (MCM) complex, chain A, domain 1"/>
    <property type="match status" value="1"/>
</dbReference>
<evidence type="ECO:0000256" key="4">
    <source>
        <dbReference type="ARBA" id="ARBA00022741"/>
    </source>
</evidence>
<dbReference type="GO" id="GO:0043596">
    <property type="term" value="C:nuclear replication fork"/>
    <property type="evidence" value="ECO:0007669"/>
    <property type="project" value="UniProtKB-ARBA"/>
</dbReference>
<dbReference type="PRINTS" id="PR01657">
    <property type="entry name" value="MCMFAMILY"/>
</dbReference>
<dbReference type="PANTHER" id="PTHR11630:SF66">
    <property type="entry name" value="DNA REPLICATION LICENSING FACTOR MCM4"/>
    <property type="match status" value="1"/>
</dbReference>
<keyword evidence="6 11" id="KW-0347">Helicase</keyword>
<dbReference type="STRING" id="78915.A0A4P9XHL1"/>
<evidence type="ECO:0000256" key="9">
    <source>
        <dbReference type="ARBA" id="ARBA00023242"/>
    </source>
</evidence>
<dbReference type="Gene3D" id="2.40.50.140">
    <property type="entry name" value="Nucleic acid-binding proteins"/>
    <property type="match status" value="1"/>
</dbReference>
<dbReference type="EC" id="3.6.4.12" evidence="11"/>
<keyword evidence="9 11" id="KW-0539">Nucleus</keyword>
<evidence type="ECO:0000259" key="13">
    <source>
        <dbReference type="PROSITE" id="PS50051"/>
    </source>
</evidence>
<keyword evidence="15" id="KW-1185">Reference proteome</keyword>
<evidence type="ECO:0000256" key="11">
    <source>
        <dbReference type="RuleBase" id="RU368062"/>
    </source>
</evidence>
<dbReference type="GO" id="GO:1902975">
    <property type="term" value="P:mitotic DNA replication initiation"/>
    <property type="evidence" value="ECO:0007669"/>
    <property type="project" value="TreeGrafter"/>
</dbReference>
<evidence type="ECO:0000256" key="8">
    <source>
        <dbReference type="ARBA" id="ARBA00023125"/>
    </source>
</evidence>
<accession>A0A4P9XHL1</accession>
<dbReference type="PROSITE" id="PS50051">
    <property type="entry name" value="MCM_2"/>
    <property type="match status" value="1"/>
</dbReference>
<feature type="compositionally biased region" description="Polar residues" evidence="12">
    <location>
        <begin position="109"/>
        <end position="122"/>
    </location>
</feature>
<dbReference type="GO" id="GO:0003697">
    <property type="term" value="F:single-stranded DNA binding"/>
    <property type="evidence" value="ECO:0007669"/>
    <property type="project" value="TreeGrafter"/>
</dbReference>
<keyword evidence="8 10" id="KW-0238">DNA-binding</keyword>
<organism evidence="14 15">
    <name type="scientific">Thamnocephalis sphaerospora</name>
    <dbReference type="NCBI Taxonomy" id="78915"/>
    <lineage>
        <taxon>Eukaryota</taxon>
        <taxon>Fungi</taxon>
        <taxon>Fungi incertae sedis</taxon>
        <taxon>Zoopagomycota</taxon>
        <taxon>Zoopagomycotina</taxon>
        <taxon>Zoopagomycetes</taxon>
        <taxon>Zoopagales</taxon>
        <taxon>Sigmoideomycetaceae</taxon>
        <taxon>Thamnocephalis</taxon>
    </lineage>
</organism>
<evidence type="ECO:0000313" key="15">
    <source>
        <dbReference type="Proteomes" id="UP000271241"/>
    </source>
</evidence>
<evidence type="ECO:0000256" key="1">
    <source>
        <dbReference type="ARBA" id="ARBA00004123"/>
    </source>
</evidence>
<dbReference type="SUPFAM" id="SSF50249">
    <property type="entry name" value="Nucleic acid-binding proteins"/>
    <property type="match status" value="1"/>
</dbReference>
<dbReference type="OrthoDB" id="10251574at2759"/>
<evidence type="ECO:0000256" key="10">
    <source>
        <dbReference type="RuleBase" id="RU004070"/>
    </source>
</evidence>
<dbReference type="GO" id="GO:0006271">
    <property type="term" value="P:DNA strand elongation involved in DNA replication"/>
    <property type="evidence" value="ECO:0007669"/>
    <property type="project" value="TreeGrafter"/>
</dbReference>
<dbReference type="AlphaFoldDB" id="A0A4P9XHL1"/>
<dbReference type="GO" id="GO:0000727">
    <property type="term" value="P:double-strand break repair via break-induced replication"/>
    <property type="evidence" value="ECO:0007669"/>
    <property type="project" value="TreeGrafter"/>
</dbReference>
<dbReference type="Gene3D" id="2.20.28.10">
    <property type="match status" value="1"/>
</dbReference>
<reference evidence="15" key="1">
    <citation type="journal article" date="2018" name="Nat. Microbiol.">
        <title>Leveraging single-cell genomics to expand the fungal tree of life.</title>
        <authorList>
            <person name="Ahrendt S.R."/>
            <person name="Quandt C.A."/>
            <person name="Ciobanu D."/>
            <person name="Clum A."/>
            <person name="Salamov A."/>
            <person name="Andreopoulos B."/>
            <person name="Cheng J.F."/>
            <person name="Woyke T."/>
            <person name="Pelin A."/>
            <person name="Henrissat B."/>
            <person name="Reynolds N.K."/>
            <person name="Benny G.L."/>
            <person name="Smith M.E."/>
            <person name="James T.Y."/>
            <person name="Grigoriev I.V."/>
        </authorList>
    </citation>
    <scope>NUCLEOTIDE SEQUENCE [LARGE SCALE GENOMIC DNA]</scope>
    <source>
        <strain evidence="15">RSA 1356</strain>
    </source>
</reference>
<dbReference type="FunFam" id="2.20.28.10:FF:000003">
    <property type="entry name" value="DNA helicase"/>
    <property type="match status" value="1"/>
</dbReference>
<evidence type="ECO:0000313" key="14">
    <source>
        <dbReference type="EMBL" id="RKP05162.1"/>
    </source>
</evidence>
<dbReference type="Proteomes" id="UP000271241">
    <property type="component" value="Unassembled WGS sequence"/>
</dbReference>
<protein>
    <recommendedName>
        <fullName evidence="11">DNA replication licensing factor MCM4</fullName>
        <ecNumber evidence="11">3.6.4.12</ecNumber>
    </recommendedName>
</protein>
<comment type="subunit">
    <text evidence="11">Component of the MCM2-7 complex.</text>
</comment>
<comment type="function">
    <text evidence="11">Acts as component of the MCM2-7 complex (MCM complex) which is the replicative helicase essential for 'once per cell cycle' DNA replication initiation and elongation in eukaryotic cells. The active ATPase sites in the MCM2-7 ring are formed through the interaction surfaces of two neighboring subunits such that a critical structure of a conserved arginine finger motif is provided in trans relative to the ATP-binding site of the Walker A box of the adjacent subunit. The six ATPase active sites, however, are likely to contribute differentially to the complex helicase activity.</text>
</comment>
<dbReference type="InterPro" id="IPR001208">
    <property type="entry name" value="MCM_dom"/>
</dbReference>
<dbReference type="SMART" id="SM00350">
    <property type="entry name" value="MCM"/>
    <property type="match status" value="1"/>
</dbReference>
<comment type="subcellular location">
    <subcellularLocation>
        <location evidence="1">Nucleus</location>
    </subcellularLocation>
</comment>
<evidence type="ECO:0000256" key="6">
    <source>
        <dbReference type="ARBA" id="ARBA00022806"/>
    </source>
</evidence>
<dbReference type="PRINTS" id="PR01660">
    <property type="entry name" value="MCMPROTEIN4"/>
</dbReference>
<dbReference type="GO" id="GO:0005524">
    <property type="term" value="F:ATP binding"/>
    <property type="evidence" value="ECO:0007669"/>
    <property type="project" value="UniProtKB-UniRule"/>
</dbReference>
<dbReference type="EMBL" id="KZ993237">
    <property type="protein sequence ID" value="RKP05162.1"/>
    <property type="molecule type" value="Genomic_DNA"/>
</dbReference>
<feature type="region of interest" description="Disordered" evidence="12">
    <location>
        <begin position="1"/>
        <end position="74"/>
    </location>
</feature>
<dbReference type="InterPro" id="IPR012340">
    <property type="entry name" value="NA-bd_OB-fold"/>
</dbReference>
<evidence type="ECO:0000256" key="7">
    <source>
        <dbReference type="ARBA" id="ARBA00022840"/>
    </source>
</evidence>
<gene>
    <name evidence="14" type="ORF">THASP1DRAFT_33000</name>
</gene>
<evidence type="ECO:0000256" key="2">
    <source>
        <dbReference type="ARBA" id="ARBA00008010"/>
    </source>
</evidence>
<dbReference type="GO" id="GO:0017116">
    <property type="term" value="F:single-stranded DNA helicase activity"/>
    <property type="evidence" value="ECO:0007669"/>
    <property type="project" value="TreeGrafter"/>
</dbReference>
<evidence type="ECO:0000256" key="5">
    <source>
        <dbReference type="ARBA" id="ARBA00022801"/>
    </source>
</evidence>
<dbReference type="InterPro" id="IPR027925">
    <property type="entry name" value="MCM_N"/>
</dbReference>
<dbReference type="GO" id="GO:0042555">
    <property type="term" value="C:MCM complex"/>
    <property type="evidence" value="ECO:0007669"/>
    <property type="project" value="UniProtKB-UniRule"/>
</dbReference>
<dbReference type="PANTHER" id="PTHR11630">
    <property type="entry name" value="DNA REPLICATION LICENSING FACTOR MCM FAMILY MEMBER"/>
    <property type="match status" value="1"/>
</dbReference>
<dbReference type="GO" id="GO:0005656">
    <property type="term" value="C:nuclear pre-replicative complex"/>
    <property type="evidence" value="ECO:0007669"/>
    <property type="project" value="UniProtKB-ARBA"/>
</dbReference>
<dbReference type="GO" id="GO:0031261">
    <property type="term" value="C:DNA replication preinitiation complex"/>
    <property type="evidence" value="ECO:0007669"/>
    <property type="project" value="UniProtKB-ARBA"/>
</dbReference>
<dbReference type="InterPro" id="IPR008047">
    <property type="entry name" value="MCM_4"/>
</dbReference>
<feature type="region of interest" description="Disordered" evidence="12">
    <location>
        <begin position="109"/>
        <end position="134"/>
    </location>
</feature>
<dbReference type="InterPro" id="IPR031327">
    <property type="entry name" value="MCM"/>
</dbReference>
<dbReference type="Pfam" id="PF00493">
    <property type="entry name" value="MCM"/>
    <property type="match status" value="1"/>
</dbReference>
<keyword evidence="7 10" id="KW-0067">ATP-binding</keyword>
<dbReference type="GO" id="GO:0006279">
    <property type="term" value="P:premeiotic DNA replication"/>
    <property type="evidence" value="ECO:0007669"/>
    <property type="project" value="UniProtKB-ARBA"/>
</dbReference>
<feature type="domain" description="MCM C-terminal AAA(+) ATPase" evidence="13">
    <location>
        <begin position="501"/>
        <end position="634"/>
    </location>
</feature>
<dbReference type="Gene3D" id="3.40.50.300">
    <property type="entry name" value="P-loop containing nucleotide triphosphate hydrolases"/>
    <property type="match status" value="1"/>
</dbReference>
<dbReference type="SUPFAM" id="SSF52540">
    <property type="entry name" value="P-loop containing nucleoside triphosphate hydrolases"/>
    <property type="match status" value="1"/>
</dbReference>